<reference evidence="2 3" key="1">
    <citation type="submission" date="2019-03" db="EMBL/GenBank/DDBJ databases">
        <title>First draft genome of Liparis tanakae, snailfish: a comprehensive survey of snailfish specific genes.</title>
        <authorList>
            <person name="Kim W."/>
            <person name="Song I."/>
            <person name="Jeong J.-H."/>
            <person name="Kim D."/>
            <person name="Kim S."/>
            <person name="Ryu S."/>
            <person name="Song J.Y."/>
            <person name="Lee S.K."/>
        </authorList>
    </citation>
    <scope>NUCLEOTIDE SEQUENCE [LARGE SCALE GENOMIC DNA]</scope>
    <source>
        <tissue evidence="2">Muscle</tissue>
    </source>
</reference>
<comment type="caution">
    <text evidence="2">The sequence shown here is derived from an EMBL/GenBank/DDBJ whole genome shotgun (WGS) entry which is preliminary data.</text>
</comment>
<evidence type="ECO:0000256" key="1">
    <source>
        <dbReference type="SAM" id="Phobius"/>
    </source>
</evidence>
<dbReference type="Proteomes" id="UP000314294">
    <property type="component" value="Unassembled WGS sequence"/>
</dbReference>
<dbReference type="AlphaFoldDB" id="A0A4Z2GXR9"/>
<keyword evidence="1" id="KW-1133">Transmembrane helix</keyword>
<protein>
    <submittedName>
        <fullName evidence="2">Uncharacterized protein</fullName>
    </submittedName>
</protein>
<accession>A0A4Z2GXR9</accession>
<sequence length="95" mass="10288">MVSEWQGMWTTLVYLVLLPTALLVIVEDVLPDVLPAVVVGGDVVHALLQPFVAPPASVEENAQQQHCRGDRQLCGLISAVISIIIAMIMMTLQPN</sequence>
<evidence type="ECO:0000313" key="3">
    <source>
        <dbReference type="Proteomes" id="UP000314294"/>
    </source>
</evidence>
<evidence type="ECO:0000313" key="2">
    <source>
        <dbReference type="EMBL" id="TNN58388.1"/>
    </source>
</evidence>
<proteinExistence type="predicted"/>
<name>A0A4Z2GXR9_9TELE</name>
<keyword evidence="1" id="KW-0812">Transmembrane</keyword>
<feature type="transmembrane region" description="Helical" evidence="1">
    <location>
        <begin position="73"/>
        <end position="92"/>
    </location>
</feature>
<feature type="transmembrane region" description="Helical" evidence="1">
    <location>
        <begin position="6"/>
        <end position="26"/>
    </location>
</feature>
<gene>
    <name evidence="2" type="ORF">EYF80_031399</name>
</gene>
<keyword evidence="1" id="KW-0472">Membrane</keyword>
<dbReference type="EMBL" id="SRLO01000380">
    <property type="protein sequence ID" value="TNN58388.1"/>
    <property type="molecule type" value="Genomic_DNA"/>
</dbReference>
<keyword evidence="3" id="KW-1185">Reference proteome</keyword>
<organism evidence="2 3">
    <name type="scientific">Liparis tanakae</name>
    <name type="common">Tanaka's snailfish</name>
    <dbReference type="NCBI Taxonomy" id="230148"/>
    <lineage>
        <taxon>Eukaryota</taxon>
        <taxon>Metazoa</taxon>
        <taxon>Chordata</taxon>
        <taxon>Craniata</taxon>
        <taxon>Vertebrata</taxon>
        <taxon>Euteleostomi</taxon>
        <taxon>Actinopterygii</taxon>
        <taxon>Neopterygii</taxon>
        <taxon>Teleostei</taxon>
        <taxon>Neoteleostei</taxon>
        <taxon>Acanthomorphata</taxon>
        <taxon>Eupercaria</taxon>
        <taxon>Perciformes</taxon>
        <taxon>Cottioidei</taxon>
        <taxon>Cottales</taxon>
        <taxon>Liparidae</taxon>
        <taxon>Liparis</taxon>
    </lineage>
</organism>